<dbReference type="PANTHER" id="PTHR37984">
    <property type="entry name" value="PROTEIN CBG26694"/>
    <property type="match status" value="1"/>
</dbReference>
<evidence type="ECO:0000256" key="2">
    <source>
        <dbReference type="ARBA" id="ARBA00022679"/>
    </source>
</evidence>
<dbReference type="FunFam" id="3.30.70.270:FF:000020">
    <property type="entry name" value="Transposon Tf2-6 polyprotein-like Protein"/>
    <property type="match status" value="1"/>
</dbReference>
<organism evidence="11 12">
    <name type="scientific">Penicillium cosmopolitanum</name>
    <dbReference type="NCBI Taxonomy" id="1131564"/>
    <lineage>
        <taxon>Eukaryota</taxon>
        <taxon>Fungi</taxon>
        <taxon>Dikarya</taxon>
        <taxon>Ascomycota</taxon>
        <taxon>Pezizomycotina</taxon>
        <taxon>Eurotiomycetes</taxon>
        <taxon>Eurotiomycetidae</taxon>
        <taxon>Eurotiales</taxon>
        <taxon>Aspergillaceae</taxon>
        <taxon>Penicillium</taxon>
    </lineage>
</organism>
<dbReference type="InterPro" id="IPR041373">
    <property type="entry name" value="RT_RNaseH"/>
</dbReference>
<dbReference type="InterPro" id="IPR000477">
    <property type="entry name" value="RT_dom"/>
</dbReference>
<feature type="compositionally biased region" description="Basic and acidic residues" evidence="9">
    <location>
        <begin position="1999"/>
        <end position="2008"/>
    </location>
</feature>
<feature type="compositionally biased region" description="Polar residues" evidence="9">
    <location>
        <begin position="521"/>
        <end position="531"/>
    </location>
</feature>
<dbReference type="SUPFAM" id="SSF56672">
    <property type="entry name" value="DNA/RNA polymerases"/>
    <property type="match status" value="1"/>
</dbReference>
<evidence type="ECO:0000256" key="4">
    <source>
        <dbReference type="ARBA" id="ARBA00022722"/>
    </source>
</evidence>
<keyword evidence="8" id="KW-0695">RNA-directed DNA polymerase</keyword>
<dbReference type="GO" id="GO:0003964">
    <property type="term" value="F:RNA-directed DNA polymerase activity"/>
    <property type="evidence" value="ECO:0007669"/>
    <property type="project" value="UniProtKB-KW"/>
</dbReference>
<dbReference type="CDD" id="cd00303">
    <property type="entry name" value="retropepsin_like"/>
    <property type="match status" value="1"/>
</dbReference>
<dbReference type="InterPro" id="IPR036397">
    <property type="entry name" value="RNaseH_sf"/>
</dbReference>
<dbReference type="EC" id="2.7.7.49" evidence="1"/>
<dbReference type="InterPro" id="IPR021109">
    <property type="entry name" value="Peptidase_aspartic_dom_sf"/>
</dbReference>
<accession>A0A9W9VM72</accession>
<dbReference type="Gene3D" id="1.10.340.70">
    <property type="match status" value="1"/>
</dbReference>
<dbReference type="GO" id="GO:0003723">
    <property type="term" value="F:RNA binding"/>
    <property type="evidence" value="ECO:0007669"/>
    <property type="project" value="UniProtKB-KW"/>
</dbReference>
<dbReference type="InterPro" id="IPR050951">
    <property type="entry name" value="Retrovirus_Pol_polyprotein"/>
</dbReference>
<evidence type="ECO:0000256" key="5">
    <source>
        <dbReference type="ARBA" id="ARBA00022759"/>
    </source>
</evidence>
<dbReference type="InterPro" id="IPR043502">
    <property type="entry name" value="DNA/RNA_pol_sf"/>
</dbReference>
<evidence type="ECO:0000256" key="7">
    <source>
        <dbReference type="ARBA" id="ARBA00022884"/>
    </source>
</evidence>
<feature type="region of interest" description="Disordered" evidence="9">
    <location>
        <begin position="1"/>
        <end position="74"/>
    </location>
</feature>
<dbReference type="CDD" id="cd09274">
    <property type="entry name" value="RNase_HI_RT_Ty3"/>
    <property type="match status" value="1"/>
</dbReference>
<evidence type="ECO:0000256" key="6">
    <source>
        <dbReference type="ARBA" id="ARBA00022801"/>
    </source>
</evidence>
<keyword evidence="4" id="KW-0540">Nuclease</keyword>
<gene>
    <name evidence="11" type="ORF">N7509_008220</name>
</gene>
<dbReference type="SUPFAM" id="SSF50630">
    <property type="entry name" value="Acid proteases"/>
    <property type="match status" value="1"/>
</dbReference>
<evidence type="ECO:0000256" key="1">
    <source>
        <dbReference type="ARBA" id="ARBA00012493"/>
    </source>
</evidence>
<evidence type="ECO:0000256" key="9">
    <source>
        <dbReference type="SAM" id="MobiDB-lite"/>
    </source>
</evidence>
<dbReference type="GO" id="GO:0004519">
    <property type="term" value="F:endonuclease activity"/>
    <property type="evidence" value="ECO:0007669"/>
    <property type="project" value="UniProtKB-KW"/>
</dbReference>
<keyword evidence="12" id="KW-1185">Reference proteome</keyword>
<dbReference type="Gene3D" id="3.10.10.10">
    <property type="entry name" value="HIV Type 1 Reverse Transcriptase, subunit A, domain 1"/>
    <property type="match status" value="1"/>
</dbReference>
<feature type="region of interest" description="Disordered" evidence="9">
    <location>
        <begin position="280"/>
        <end position="302"/>
    </location>
</feature>
<evidence type="ECO:0000313" key="11">
    <source>
        <dbReference type="EMBL" id="KAJ5385679.1"/>
    </source>
</evidence>
<feature type="compositionally biased region" description="Pro residues" evidence="9">
    <location>
        <begin position="58"/>
        <end position="74"/>
    </location>
</feature>
<feature type="region of interest" description="Disordered" evidence="9">
    <location>
        <begin position="520"/>
        <end position="554"/>
    </location>
</feature>
<dbReference type="Pfam" id="PF17921">
    <property type="entry name" value="Integrase_H2C2"/>
    <property type="match status" value="1"/>
</dbReference>
<reference evidence="11" key="1">
    <citation type="submission" date="2022-12" db="EMBL/GenBank/DDBJ databases">
        <authorList>
            <person name="Petersen C."/>
        </authorList>
    </citation>
    <scope>NUCLEOTIDE SEQUENCE</scope>
    <source>
        <strain evidence="11">IBT 29677</strain>
    </source>
</reference>
<dbReference type="PROSITE" id="PS50994">
    <property type="entry name" value="INTEGRASE"/>
    <property type="match status" value="1"/>
</dbReference>
<dbReference type="GO" id="GO:0005634">
    <property type="term" value="C:nucleus"/>
    <property type="evidence" value="ECO:0007669"/>
    <property type="project" value="UniProtKB-ARBA"/>
</dbReference>
<dbReference type="GO" id="GO:0015074">
    <property type="term" value="P:DNA integration"/>
    <property type="evidence" value="ECO:0007669"/>
    <property type="project" value="InterPro"/>
</dbReference>
<feature type="compositionally biased region" description="Low complexity" evidence="9">
    <location>
        <begin position="288"/>
        <end position="302"/>
    </location>
</feature>
<feature type="compositionally biased region" description="Basic and acidic residues" evidence="9">
    <location>
        <begin position="1477"/>
        <end position="1491"/>
    </location>
</feature>
<proteinExistence type="predicted"/>
<keyword evidence="6" id="KW-0378">Hydrolase</keyword>
<dbReference type="InterPro" id="IPR043128">
    <property type="entry name" value="Rev_trsase/Diguanyl_cyclase"/>
</dbReference>
<dbReference type="CDD" id="cd01647">
    <property type="entry name" value="RT_LTR"/>
    <property type="match status" value="1"/>
</dbReference>
<dbReference type="Pfam" id="PF00078">
    <property type="entry name" value="RVT_1"/>
    <property type="match status" value="1"/>
</dbReference>
<keyword evidence="2" id="KW-0808">Transferase</keyword>
<keyword evidence="7" id="KW-0694">RNA-binding</keyword>
<reference evidence="11" key="2">
    <citation type="journal article" date="2023" name="IMA Fungus">
        <title>Comparative genomic study of the Penicillium genus elucidates a diverse pangenome and 15 lateral gene transfer events.</title>
        <authorList>
            <person name="Petersen C."/>
            <person name="Sorensen T."/>
            <person name="Nielsen M.R."/>
            <person name="Sondergaard T.E."/>
            <person name="Sorensen J.L."/>
            <person name="Fitzpatrick D.A."/>
            <person name="Frisvad J.C."/>
            <person name="Nielsen K.L."/>
        </authorList>
    </citation>
    <scope>NUCLEOTIDE SEQUENCE</scope>
    <source>
        <strain evidence="11">IBT 29677</strain>
    </source>
</reference>
<dbReference type="GeneID" id="81371837"/>
<dbReference type="Gene3D" id="3.30.70.270">
    <property type="match status" value="2"/>
</dbReference>
<evidence type="ECO:0000256" key="3">
    <source>
        <dbReference type="ARBA" id="ARBA00022695"/>
    </source>
</evidence>
<dbReference type="Gene3D" id="3.30.420.10">
    <property type="entry name" value="Ribonuclease H-like superfamily/Ribonuclease H"/>
    <property type="match status" value="1"/>
</dbReference>
<dbReference type="SUPFAM" id="SSF53098">
    <property type="entry name" value="Ribonuclease H-like"/>
    <property type="match status" value="1"/>
</dbReference>
<evidence type="ECO:0000256" key="8">
    <source>
        <dbReference type="ARBA" id="ARBA00022918"/>
    </source>
</evidence>
<feature type="region of interest" description="Disordered" evidence="9">
    <location>
        <begin position="1472"/>
        <end position="1491"/>
    </location>
</feature>
<dbReference type="EMBL" id="JAPZBU010000009">
    <property type="protein sequence ID" value="KAJ5385679.1"/>
    <property type="molecule type" value="Genomic_DNA"/>
</dbReference>
<evidence type="ECO:0000313" key="12">
    <source>
        <dbReference type="Proteomes" id="UP001147747"/>
    </source>
</evidence>
<dbReference type="InterPro" id="IPR012337">
    <property type="entry name" value="RNaseH-like_sf"/>
</dbReference>
<protein>
    <recommendedName>
        <fullName evidence="1">RNA-directed DNA polymerase</fullName>
        <ecNumber evidence="1">2.7.7.49</ecNumber>
    </recommendedName>
</protein>
<dbReference type="InterPro" id="IPR041588">
    <property type="entry name" value="Integrase_H2C2"/>
</dbReference>
<dbReference type="PANTHER" id="PTHR37984:SF5">
    <property type="entry name" value="PROTEIN NYNRIN-LIKE"/>
    <property type="match status" value="1"/>
</dbReference>
<dbReference type="Pfam" id="PF17917">
    <property type="entry name" value="RT_RNaseH"/>
    <property type="match status" value="1"/>
</dbReference>
<dbReference type="OrthoDB" id="5425374at2759"/>
<dbReference type="Proteomes" id="UP001147747">
    <property type="component" value="Unassembled WGS sequence"/>
</dbReference>
<evidence type="ECO:0000259" key="10">
    <source>
        <dbReference type="PROSITE" id="PS50994"/>
    </source>
</evidence>
<comment type="caution">
    <text evidence="11">The sequence shown here is derived from an EMBL/GenBank/DDBJ whole genome shotgun (WGS) entry which is preliminary data.</text>
</comment>
<keyword evidence="3" id="KW-0548">Nucleotidyltransferase</keyword>
<dbReference type="InterPro" id="IPR001584">
    <property type="entry name" value="Integrase_cat-core"/>
</dbReference>
<dbReference type="Gene3D" id="2.40.70.10">
    <property type="entry name" value="Acid Proteases"/>
    <property type="match status" value="1"/>
</dbReference>
<feature type="non-terminal residue" evidence="11">
    <location>
        <position position="1"/>
    </location>
</feature>
<feature type="region of interest" description="Disordered" evidence="9">
    <location>
        <begin position="1965"/>
        <end position="2008"/>
    </location>
</feature>
<dbReference type="GO" id="GO:0016787">
    <property type="term" value="F:hydrolase activity"/>
    <property type="evidence" value="ECO:0007669"/>
    <property type="project" value="UniProtKB-KW"/>
</dbReference>
<dbReference type="RefSeq" id="XP_056483477.1">
    <property type="nucleotide sequence ID" value="XM_056632857.1"/>
</dbReference>
<feature type="domain" description="Integrase catalytic" evidence="10">
    <location>
        <begin position="1655"/>
        <end position="1823"/>
    </location>
</feature>
<keyword evidence="5" id="KW-0255">Endonuclease</keyword>
<sequence length="2008" mass="228333">MAINDGGNDSELPGDMAAPITAAEQFTQFREPLPEASGSTIGEPSRPASPVIQEATARPPPPPPPTIPSRDPVPPTHYYAVPPPRPIYQMIYSAMPAPGSQGAPAFNETNASDFLRKLEDTCRRSGIVRHKEIMDLLPQYCERPPRVWVEGHYAWKTRNWRMFREAFLDNYHDWDDEQLRYTKEYLDQLVAIERSTNDEIRHYLSEFHEVSTEISLLGLLSDIDRASTLIKGLPIKWQKRIHKRHAERSRSRRDQISYQTAYEQVQATLRVEAEVQRKTEIKEPARKSSPSPHVSSSLQQQSVSSVPLVPAIPVVLPKDRQADDSTSRAIDDVARKLEALALKLDARSDRRNNPFYEQNRGIPSNGMGVGPPRECWTCGGPHNSTPDQCDSIRDFEAKGMIHRNEITGRTTLRNQVQFLGASLNGISGHDYYSAPVRYVAASLLGSEPAWEKLSEDEEEYGEEYWTGPVNAIGGQVQDGRVRKGKQRASEYARTRNAQQGRFQPRIEEANEDEPMLVPDDTQGTSQEQTLQGFPAGNPSPNDIPRRVRGPQDPAVAEKRSMITDLILRKVWETSVTISIGELLGAAPRIRAGVGKDISTDAISQKLTEVINQVPINATAADLSQCVDAQVQELQKRARSHFMSSGPNYDASVPPVVSSSVNFQTAQVIEAPIKSHQEYTRGFMYATAVVGDQIIKALIDTGSAVNIIHRKVVKRMSALPEMRLKPHLQLTPVDGGRGISVAACLEQLPITISGVTVNSHTMVTDNTTNELLLGRLWASNAGLRTEEMTDGRVMCTIFNEGRKRYTSFIAYRPSDGGSIFENQLWPQDSASLNDEQVENDKTIQKHVNHIEFFAAPPVRGFPAGKPSPSYARQLHAVQDQLVAQEYRTGFSLESMTDTRPLWKSRPEYPSYYRAPVNTLYKRKADKVRPVNSSESDGTIPVGHPDWQHECLKKYHTQYRAPDIRTEFDHLLKPRISVIARGARLTPEREITLLVGKDLLPRERALFRELLFKREGVLAWEWEHVQRIHNEVMPPQRIKTVSHEAWQHPGFKIPHALNAIVIEMLRDRLRKGVLEPCDGPYRNPWFLVGKKQTGKYRMVNAAMMINKVTKRDANMPPIADEFAEEFAGMAMASLVDLFSGYDQIELHKDDRDLTAIQTPLGLLRQTTILQGASNSVAQFQRVISVILHSIFGTKARSFLDDVAVKGPRTTYNDEFVEEGIRRYVLEHVQNLDEALYLLELAGAVISAEKSQFMMKGIEVVGWVCDINGRRPDEAKVAKVTQWPTPRSKDELRSFVGLAVYFRILIEKFQVIMKPLYEILRKNAHFMWNEVHQVAFTEIKSRLSEFPSVLPIDYDFNPFLMIVAADASIKGWGGVLMQARNGVRNPARYESGVWSQAESKYDAGKLECRAVLMAFKKFRHWLYGVHFVLETDANTLVAQLNRTATDLPGALVTRWIAWIQLFDFDVKHVPGTGNGAADALSRRPPTEEDLHERDQEQDIDDFVDTEVLYLRASCCPVSANVEIPGDPVIDVLHEGYSSESEQIARYLTTLRRPGRMSLSEFYSFKRKCMKFVVQERHLFRRVKGNAELLRRVLDKKEDQQAALKSTHDDLGHKGREATYALIKHRYWWSRAYEDVSKYVKTCSLCQARAPNRLHEPAIVTQPLLLFDKWYIDTTRMPPEDGERVVIQARDSVSGWPEARVLHSAKTESVVQFIKEDIISRHGIPREIVIDMGPENRGGLTAFLEREQISRVKISAYHPGSNGPVERAMRTMKDALSKMTEGYPIDNVTRQIKRPWRPHFYSVLMADRFTVNATTGMSPFFFLYGKDPIIPIELQMSTWSMLPWHEVRDRKDLLAMRARQFEKRDQDIEEAILRMRRLKEANAHFFDEHHLLRNDRFAQGDLVLLHNTIRSMDYHSRTKLQFRWLGPYRIHTVKSGSYLLSELDGTVLYDLTHQPESFNGDRLKKFYSRKDLNDQEEASSLPQRNPNGRPRGQRGRGSGQGRQQHEGWIETP</sequence>
<name>A0A9W9VM72_9EURO</name>